<sequence>MTLDQNARARGFVLHKEARIYFDYVDQRMFGRTKSSDAARGSLILFDAYYAGLMLGLSCRKTGTSEMLDGANFLASYPNEYEPYREYIAGLLVDAEVTALHSEDYSEQQLERSIAKLLQVASPTRLSAEGMHILNLYAAGGFELLRSRMGPKPSDPSNFLIRYQDILRSEIG</sequence>
<comment type="caution">
    <text evidence="1">The sequence shown here is derived from an EMBL/GenBank/DDBJ whole genome shotgun (WGS) entry which is preliminary data.</text>
</comment>
<evidence type="ECO:0000313" key="1">
    <source>
        <dbReference type="EMBL" id="KPN64773.1"/>
    </source>
</evidence>
<evidence type="ECO:0000313" key="2">
    <source>
        <dbReference type="Proteomes" id="UP000050471"/>
    </source>
</evidence>
<proteinExistence type="predicted"/>
<reference evidence="1 2" key="1">
    <citation type="submission" date="2015-09" db="EMBL/GenBank/DDBJ databases">
        <title>Draft genome sequence of Aliiroseovarius crassostreae CV919-312TSm, the causative agent of Roseovarius Oyster Disease (formerly Juvenile Oyster Disease).</title>
        <authorList>
            <person name="Kessner L."/>
            <person name="Spinard E."/>
            <person name="Nelson D."/>
        </authorList>
    </citation>
    <scope>NUCLEOTIDE SEQUENCE [LARGE SCALE GENOMIC DNA]</scope>
    <source>
        <strain evidence="1 2">CV919-312</strain>
    </source>
</reference>
<dbReference type="EMBL" id="LKBA01000001">
    <property type="protein sequence ID" value="KPN64773.1"/>
    <property type="molecule type" value="Genomic_DNA"/>
</dbReference>
<keyword evidence="2" id="KW-1185">Reference proteome</keyword>
<dbReference type="AlphaFoldDB" id="A0A0P7JTQ3"/>
<dbReference type="RefSeq" id="WP_055187252.1">
    <property type="nucleotide sequence ID" value="NZ_FPBS01000016.1"/>
</dbReference>
<dbReference type="STRING" id="154981.AKJ29_05915"/>
<protein>
    <submittedName>
        <fullName evidence="1">Uncharacterized protein</fullName>
    </submittedName>
</protein>
<dbReference type="Proteomes" id="UP000050471">
    <property type="component" value="Unassembled WGS sequence"/>
</dbReference>
<name>A0A0P7JTQ3_9RHOB</name>
<accession>A0A0P7JTQ3</accession>
<gene>
    <name evidence="1" type="ORF">AKJ29_05915</name>
</gene>
<organism evidence="1 2">
    <name type="scientific">Aliiroseovarius crassostreae</name>
    <dbReference type="NCBI Taxonomy" id="154981"/>
    <lineage>
        <taxon>Bacteria</taxon>
        <taxon>Pseudomonadati</taxon>
        <taxon>Pseudomonadota</taxon>
        <taxon>Alphaproteobacteria</taxon>
        <taxon>Rhodobacterales</taxon>
        <taxon>Paracoccaceae</taxon>
        <taxon>Aliiroseovarius</taxon>
    </lineage>
</organism>
<dbReference type="OrthoDB" id="7835551at2"/>